<dbReference type="OrthoDB" id="86584at2"/>
<dbReference type="EMBL" id="UGGU01000003">
    <property type="protein sequence ID" value="STO31736.1"/>
    <property type="molecule type" value="Genomic_DNA"/>
</dbReference>
<keyword evidence="1" id="KW-0969">Cilium</keyword>
<evidence type="ECO:0000313" key="1">
    <source>
        <dbReference type="EMBL" id="STO31736.1"/>
    </source>
</evidence>
<dbReference type="Proteomes" id="UP000255328">
    <property type="component" value="Unassembled WGS sequence"/>
</dbReference>
<reference evidence="1 2" key="1">
    <citation type="submission" date="2018-06" db="EMBL/GenBank/DDBJ databases">
        <authorList>
            <consortium name="Pathogen Informatics"/>
            <person name="Doyle S."/>
        </authorList>
    </citation>
    <scope>NUCLEOTIDE SEQUENCE [LARGE SCALE GENOMIC DNA]</scope>
    <source>
        <strain evidence="1 2">NCTC10723</strain>
    </source>
</reference>
<sequence length="395" mass="47009">MDIKNFQYILVPNILRNYKCSSSGECCKSKWRIDIDKASYDKTKLFLEKEKENIDDYMEKSSNGGYVTKFANGYCKLITEDKLCRVHRDFGWDCLSDTCKVYPRILKLTSRGMEMSLVFSCASSAKLLLTEEEFKIIKVKKEDLFFMKPHTVNFMIPENNLPTSPGSRYFELEDFMIKLTNLKGELGLKLEYMYKILQEYYESQEIQKFNFEQKLLEFKKYQRSIVDDDKVNDMIIKIVLEKETAGYKSVANEYINLFKNLKLKKDLKSSSVHFRENSFSFSLEDLRELKQKWNHRYENVLKNYLSCFIFNKEFYNYMHYPMFKMLILAVMLKTKILLSIEYLGRDLTDDELIFVIKTHDNDFSHGSNFFSDFYSSGKYEMSVDEYIKKLLTVLY</sequence>
<accession>A0A377GXT8</accession>
<gene>
    <name evidence="1" type="primary">fliU</name>
    <name evidence="1" type="ORF">NCTC10723_01194</name>
</gene>
<dbReference type="AlphaFoldDB" id="A0A377GXT8"/>
<name>A0A377GXT8_9FUSO</name>
<dbReference type="RefSeq" id="WP_115270313.1">
    <property type="nucleotide sequence ID" value="NZ_UGGU01000003.1"/>
</dbReference>
<organism evidence="1 2">
    <name type="scientific">Fusobacterium necrogenes</name>
    <dbReference type="NCBI Taxonomy" id="858"/>
    <lineage>
        <taxon>Bacteria</taxon>
        <taxon>Fusobacteriati</taxon>
        <taxon>Fusobacteriota</taxon>
        <taxon>Fusobacteriia</taxon>
        <taxon>Fusobacteriales</taxon>
        <taxon>Fusobacteriaceae</taxon>
        <taxon>Fusobacterium</taxon>
    </lineage>
</organism>
<keyword evidence="2" id="KW-1185">Reference proteome</keyword>
<proteinExistence type="predicted"/>
<protein>
    <submittedName>
        <fullName evidence="1">Flagellar biosynthetic protein fliU</fullName>
    </submittedName>
</protein>
<keyword evidence="1" id="KW-0966">Cell projection</keyword>
<keyword evidence="1" id="KW-0282">Flagellum</keyword>
<dbReference type="NCBIfam" id="NF038110">
    <property type="entry name" value="Lys_methyl_FliB"/>
    <property type="match status" value="1"/>
</dbReference>
<evidence type="ECO:0000313" key="2">
    <source>
        <dbReference type="Proteomes" id="UP000255328"/>
    </source>
</evidence>